<dbReference type="InterPro" id="IPR029063">
    <property type="entry name" value="SAM-dependent_MTases_sf"/>
</dbReference>
<dbReference type="EMBL" id="AZGY01000009">
    <property type="protein sequence ID" value="KZZ95427.1"/>
    <property type="molecule type" value="Genomic_DNA"/>
</dbReference>
<dbReference type="SMART" id="SM01296">
    <property type="entry name" value="N2227"/>
    <property type="match status" value="1"/>
</dbReference>
<name>A0A168BKV6_9HYPO</name>
<keyword evidence="1" id="KW-0732">Signal</keyword>
<dbReference type="GO" id="GO:0008757">
    <property type="term" value="F:S-adenosylmethionine-dependent methyltransferase activity"/>
    <property type="evidence" value="ECO:0007669"/>
    <property type="project" value="InterPro"/>
</dbReference>
<protein>
    <submittedName>
        <fullName evidence="2">N2227-like protein</fullName>
    </submittedName>
</protein>
<dbReference type="OrthoDB" id="978at2759"/>
<evidence type="ECO:0000313" key="2">
    <source>
        <dbReference type="EMBL" id="KZZ95427.1"/>
    </source>
</evidence>
<evidence type="ECO:0000313" key="3">
    <source>
        <dbReference type="Proteomes" id="UP000078544"/>
    </source>
</evidence>
<dbReference type="SUPFAM" id="SSF53335">
    <property type="entry name" value="S-adenosyl-L-methionine-dependent methyltransferases"/>
    <property type="match status" value="1"/>
</dbReference>
<feature type="chain" id="PRO_5007895680" evidence="1">
    <location>
        <begin position="29"/>
        <end position="464"/>
    </location>
</feature>
<organism evidence="2 3">
    <name type="scientific">Moelleriella libera RCEF 2490</name>
    <dbReference type="NCBI Taxonomy" id="1081109"/>
    <lineage>
        <taxon>Eukaryota</taxon>
        <taxon>Fungi</taxon>
        <taxon>Dikarya</taxon>
        <taxon>Ascomycota</taxon>
        <taxon>Pezizomycotina</taxon>
        <taxon>Sordariomycetes</taxon>
        <taxon>Hypocreomycetidae</taxon>
        <taxon>Hypocreales</taxon>
        <taxon>Clavicipitaceae</taxon>
        <taxon>Moelleriella</taxon>
    </lineage>
</organism>
<dbReference type="Gene3D" id="3.40.50.150">
    <property type="entry name" value="Vaccinia Virus protein VP39"/>
    <property type="match status" value="1"/>
</dbReference>
<sequence length="464" mass="53117">MRIPAWPQAVVTPLALAVLSLFGPSKQAAGEQKVVGAIEHASADDIIVEWHQVSVTVQQALEVAQATRHDIEHERLLSVMSRQHGEWTANHPRHRLLDALHGFSKYYERQWVEVDRLRGLYKNVSPSQKKVVLLALCSRHSQLAPFLEEHLDYASKFRDVEQKLANNQHVCDDIVEASLAFYNISSEELQKHMRDREAEGRQAERIPVSQALKHIVRDWTEEGDYERNGPFACVLGSLRRQFPERRTDVEDIRVLLPGAGLGRLGYDISRLGGFEVTINEWSMYMNAAFRFLETQQGQALSQSVSPFVDGWSHHATNDNMLRALRFPDVALPKQTVLMVEGDFTTEFRNYTQHFDVVLTYFFIDTARNLMSYFDTIKHVLKQGGIWMNLGPLLYGTAPFVQLTLEDVITVSEKMGFEFLETDEQCGPRTFATSTVRSIEAIYNFDHRALTKNAYKAQFWMARKS</sequence>
<keyword evidence="3" id="KW-1185">Reference proteome</keyword>
<gene>
    <name evidence="2" type="ORF">AAL_04658</name>
</gene>
<reference evidence="2 3" key="1">
    <citation type="journal article" date="2016" name="Genome Biol. Evol.">
        <title>Divergent and convergent evolution of fungal pathogenicity.</title>
        <authorList>
            <person name="Shang Y."/>
            <person name="Xiao G."/>
            <person name="Zheng P."/>
            <person name="Cen K."/>
            <person name="Zhan S."/>
            <person name="Wang C."/>
        </authorList>
    </citation>
    <scope>NUCLEOTIDE SEQUENCE [LARGE SCALE GENOMIC DNA]</scope>
    <source>
        <strain evidence="2 3">RCEF 2490</strain>
    </source>
</reference>
<dbReference type="STRING" id="1081109.A0A168BKV6"/>
<dbReference type="PANTHER" id="PTHR12303:SF13">
    <property type="match status" value="1"/>
</dbReference>
<dbReference type="AlphaFoldDB" id="A0A168BKV6"/>
<comment type="caution">
    <text evidence="2">The sequence shown here is derived from an EMBL/GenBank/DDBJ whole genome shotgun (WGS) entry which is preliminary data.</text>
</comment>
<dbReference type="InterPro" id="IPR012901">
    <property type="entry name" value="CARME"/>
</dbReference>
<dbReference type="PANTHER" id="PTHR12303">
    <property type="entry name" value="CARNOSINE N-METHYLTRANSFERASE"/>
    <property type="match status" value="1"/>
</dbReference>
<evidence type="ECO:0000256" key="1">
    <source>
        <dbReference type="SAM" id="SignalP"/>
    </source>
</evidence>
<accession>A0A168BKV6</accession>
<dbReference type="Pfam" id="PF07942">
    <property type="entry name" value="CARME"/>
    <property type="match status" value="1"/>
</dbReference>
<feature type="signal peptide" evidence="1">
    <location>
        <begin position="1"/>
        <end position="28"/>
    </location>
</feature>
<dbReference type="Proteomes" id="UP000078544">
    <property type="component" value="Unassembled WGS sequence"/>
</dbReference>
<proteinExistence type="predicted"/>